<protein>
    <submittedName>
        <fullName evidence="1">Uncharacterized protein</fullName>
    </submittedName>
</protein>
<dbReference type="EMBL" id="BARU01010593">
    <property type="protein sequence ID" value="GAH34791.1"/>
    <property type="molecule type" value="Genomic_DNA"/>
</dbReference>
<feature type="non-terminal residue" evidence="1">
    <location>
        <position position="295"/>
    </location>
</feature>
<reference evidence="1" key="1">
    <citation type="journal article" date="2014" name="Front. Microbiol.">
        <title>High frequency of phylogenetically diverse reductive dehalogenase-homologous genes in deep subseafloor sedimentary metagenomes.</title>
        <authorList>
            <person name="Kawai M."/>
            <person name="Futagami T."/>
            <person name="Toyoda A."/>
            <person name="Takaki Y."/>
            <person name="Nishi S."/>
            <person name="Hori S."/>
            <person name="Arai W."/>
            <person name="Tsubouchi T."/>
            <person name="Morono Y."/>
            <person name="Uchiyama I."/>
            <person name="Ito T."/>
            <person name="Fujiyama A."/>
            <person name="Inagaki F."/>
            <person name="Takami H."/>
        </authorList>
    </citation>
    <scope>NUCLEOTIDE SEQUENCE</scope>
    <source>
        <strain evidence="1">Expedition CK06-06</strain>
    </source>
</reference>
<feature type="non-terminal residue" evidence="1">
    <location>
        <position position="1"/>
    </location>
</feature>
<gene>
    <name evidence="1" type="ORF">S03H2_20153</name>
</gene>
<accession>X1EN16</accession>
<comment type="caution">
    <text evidence="1">The sequence shown here is derived from an EMBL/GenBank/DDBJ whole genome shotgun (WGS) entry which is preliminary data.</text>
</comment>
<name>X1EN16_9ZZZZ</name>
<dbReference type="AlphaFoldDB" id="X1EN16"/>
<organism evidence="1">
    <name type="scientific">marine sediment metagenome</name>
    <dbReference type="NCBI Taxonomy" id="412755"/>
    <lineage>
        <taxon>unclassified sequences</taxon>
        <taxon>metagenomes</taxon>
        <taxon>ecological metagenomes</taxon>
    </lineage>
</organism>
<evidence type="ECO:0000313" key="1">
    <source>
        <dbReference type="EMBL" id="GAH34791.1"/>
    </source>
</evidence>
<proteinExistence type="predicted"/>
<sequence>DYLYLSGHATLGVTTWTAYNNNTEMDMGSFSAGSFEISWLKNTTAGLYEWGVSFTDGTTTRWVNGSFEVEAAEQIVITTYTLFGAGSDFSYMQYSGSITHDCTFIIEEWSDSWAMNETHSGSVSAGDFNIAWDKIGVTDINANYTITFTNGSQTVVITSGYITAYKLLRITNIDFNNLESSDNWVTNLTINFYANKDVDWFIYDRDDSDAVLGSGSSLEGTGFVTWVQNTARGAHNFAVKWTDGVSVEWFNSSYWIYDRNIDDQAGGGDLGSDERRTIQMWATIAAVIGVIGIGC</sequence>